<dbReference type="AlphaFoldDB" id="A0A6A7C9S0"/>
<organism evidence="3 4">
    <name type="scientific">Piedraia hortae CBS 480.64</name>
    <dbReference type="NCBI Taxonomy" id="1314780"/>
    <lineage>
        <taxon>Eukaryota</taxon>
        <taxon>Fungi</taxon>
        <taxon>Dikarya</taxon>
        <taxon>Ascomycota</taxon>
        <taxon>Pezizomycotina</taxon>
        <taxon>Dothideomycetes</taxon>
        <taxon>Dothideomycetidae</taxon>
        <taxon>Capnodiales</taxon>
        <taxon>Piedraiaceae</taxon>
        <taxon>Piedraia</taxon>
    </lineage>
</organism>
<reference evidence="3" key="1">
    <citation type="journal article" date="2020" name="Stud. Mycol.">
        <title>101 Dothideomycetes genomes: a test case for predicting lifestyles and emergence of pathogens.</title>
        <authorList>
            <person name="Haridas S."/>
            <person name="Albert R."/>
            <person name="Binder M."/>
            <person name="Bloem J."/>
            <person name="Labutti K."/>
            <person name="Salamov A."/>
            <person name="Andreopoulos B."/>
            <person name="Baker S."/>
            <person name="Barry K."/>
            <person name="Bills G."/>
            <person name="Bluhm B."/>
            <person name="Cannon C."/>
            <person name="Castanera R."/>
            <person name="Culley D."/>
            <person name="Daum C."/>
            <person name="Ezra D."/>
            <person name="Gonzalez J."/>
            <person name="Henrissat B."/>
            <person name="Kuo A."/>
            <person name="Liang C."/>
            <person name="Lipzen A."/>
            <person name="Lutzoni F."/>
            <person name="Magnuson J."/>
            <person name="Mondo S."/>
            <person name="Nolan M."/>
            <person name="Ohm R."/>
            <person name="Pangilinan J."/>
            <person name="Park H.-J."/>
            <person name="Ramirez L."/>
            <person name="Alfaro M."/>
            <person name="Sun H."/>
            <person name="Tritt A."/>
            <person name="Yoshinaga Y."/>
            <person name="Zwiers L.-H."/>
            <person name="Turgeon B."/>
            <person name="Goodwin S."/>
            <person name="Spatafora J."/>
            <person name="Crous P."/>
            <person name="Grigoriev I."/>
        </authorList>
    </citation>
    <scope>NUCLEOTIDE SEQUENCE</scope>
    <source>
        <strain evidence="3">CBS 480.64</strain>
    </source>
</reference>
<feature type="compositionally biased region" description="Low complexity" evidence="1">
    <location>
        <begin position="250"/>
        <end position="264"/>
    </location>
</feature>
<dbReference type="Pfam" id="PF25318">
    <property type="entry name" value="WHD_GDS1"/>
    <property type="match status" value="1"/>
</dbReference>
<evidence type="ECO:0000313" key="3">
    <source>
        <dbReference type="EMBL" id="KAF2863745.1"/>
    </source>
</evidence>
<feature type="region of interest" description="Disordered" evidence="1">
    <location>
        <begin position="14"/>
        <end position="54"/>
    </location>
</feature>
<accession>A0A6A7C9S0</accession>
<evidence type="ECO:0000259" key="2">
    <source>
        <dbReference type="Pfam" id="PF25318"/>
    </source>
</evidence>
<evidence type="ECO:0000256" key="1">
    <source>
        <dbReference type="SAM" id="MobiDB-lite"/>
    </source>
</evidence>
<dbReference type="Proteomes" id="UP000799421">
    <property type="component" value="Unassembled WGS sequence"/>
</dbReference>
<evidence type="ECO:0000313" key="4">
    <source>
        <dbReference type="Proteomes" id="UP000799421"/>
    </source>
</evidence>
<feature type="compositionally biased region" description="Low complexity" evidence="1">
    <location>
        <begin position="194"/>
        <end position="205"/>
    </location>
</feature>
<dbReference type="EMBL" id="MU005959">
    <property type="protein sequence ID" value="KAF2863745.1"/>
    <property type="molecule type" value="Genomic_DNA"/>
</dbReference>
<gene>
    <name evidence="3" type="ORF">K470DRAFT_254638</name>
</gene>
<keyword evidence="4" id="KW-1185">Reference proteome</keyword>
<dbReference type="OrthoDB" id="4150221at2759"/>
<feature type="region of interest" description="Disordered" evidence="1">
    <location>
        <begin position="189"/>
        <end position="276"/>
    </location>
</feature>
<sequence length="397" mass="44099">MPYNTRRKSLSLVELGVVAPPKRSRAESQPSHAIGPDQEPHLKRAKRSHGDRPSQYLMSIRVKSEKQQTAGAELSPPLSPLAMTSHTVDIDGINDDIVVAVIRQLELRANRPLLVRQLAQVLATNIPAVAKSTNPSALIASRLTSYINRPWPAMSPCPLAKDLSLVHPRRLYFYLTTLPRQPLPVDAEPLCKPSTISPSLSSSSGVEDESSEGRRSREVMSPSPEIELCTPQLDDDNEEDISAPPTAYFSARSSVNSLSRSSSMSHHRVGSPPLEREEHDFRQTANKCHERAQLARNLRRLEPDIALVDGTEPFLPPAEPDDMYKHDFDATLFGQPESHRPMLPLSMSNPCSPILVPQSTFSPCRGNRGSQLPKDLFNLESPENIEVEDLETMFDDY</sequence>
<proteinExistence type="predicted"/>
<feature type="domain" description="GDS1 winged helix" evidence="2">
    <location>
        <begin position="89"/>
        <end position="182"/>
    </location>
</feature>
<protein>
    <recommendedName>
        <fullName evidence="2">GDS1 winged helix domain-containing protein</fullName>
    </recommendedName>
</protein>
<name>A0A6A7C9S0_9PEZI</name>
<feature type="compositionally biased region" description="Basic and acidic residues" evidence="1">
    <location>
        <begin position="38"/>
        <end position="52"/>
    </location>
</feature>
<dbReference type="InterPro" id="IPR057511">
    <property type="entry name" value="WH_GDS1"/>
</dbReference>